<keyword evidence="5" id="KW-0573">Peptidoglycan synthesis</keyword>
<keyword evidence="4" id="KW-0133">Cell shape</keyword>
<dbReference type="GO" id="GO:0015648">
    <property type="term" value="F:lipid-linked peptidoglycan transporter activity"/>
    <property type="evidence" value="ECO:0007669"/>
    <property type="project" value="TreeGrafter"/>
</dbReference>
<evidence type="ECO:0000256" key="8">
    <source>
        <dbReference type="SAM" id="Phobius"/>
    </source>
</evidence>
<keyword evidence="7 8" id="KW-0472">Membrane</keyword>
<dbReference type="GO" id="GO:0008360">
    <property type="term" value="P:regulation of cell shape"/>
    <property type="evidence" value="ECO:0007669"/>
    <property type="project" value="UniProtKB-KW"/>
</dbReference>
<dbReference type="InterPro" id="IPR004268">
    <property type="entry name" value="MurJ"/>
</dbReference>
<feature type="transmembrane region" description="Helical" evidence="8">
    <location>
        <begin position="387"/>
        <end position="406"/>
    </location>
</feature>
<dbReference type="InterPro" id="IPR051050">
    <property type="entry name" value="Lipid_II_flippase_MurJ/MviN"/>
</dbReference>
<evidence type="ECO:0000256" key="7">
    <source>
        <dbReference type="ARBA" id="ARBA00023136"/>
    </source>
</evidence>
<dbReference type="EMBL" id="CP030759">
    <property type="protein sequence ID" value="AXA35491.1"/>
    <property type="molecule type" value="Genomic_DNA"/>
</dbReference>
<reference evidence="9 10" key="1">
    <citation type="submission" date="2018-05" db="EMBL/GenBank/DDBJ databases">
        <title>A metagenomic window into the 2 km-deep terrestrial subsurface aquifer revealed taxonomically and functionally diverse microbial community comprising novel uncultured bacterial lineages.</title>
        <authorList>
            <person name="Kadnikov V.V."/>
            <person name="Mardanov A.V."/>
            <person name="Beletsky A.V."/>
            <person name="Banks D."/>
            <person name="Pimenov N.V."/>
            <person name="Frank Y.A."/>
            <person name="Karnachuk O.V."/>
            <person name="Ravin N.V."/>
        </authorList>
    </citation>
    <scope>NUCLEOTIDE SEQUENCE [LARGE SCALE GENOMIC DNA]</scope>
    <source>
        <strain evidence="9">BY</strain>
    </source>
</reference>
<dbReference type="AlphaFoldDB" id="A0A2Z4Y2T9"/>
<dbReference type="GO" id="GO:0009252">
    <property type="term" value="P:peptidoglycan biosynthetic process"/>
    <property type="evidence" value="ECO:0007669"/>
    <property type="project" value="UniProtKB-KW"/>
</dbReference>
<dbReference type="NCBIfam" id="TIGR01695">
    <property type="entry name" value="murJ_mviN"/>
    <property type="match status" value="1"/>
</dbReference>
<protein>
    <submittedName>
        <fullName evidence="9">Putative peptidoglycan lipid II flippase MurJ</fullName>
    </submittedName>
</protein>
<evidence type="ECO:0000256" key="4">
    <source>
        <dbReference type="ARBA" id="ARBA00022960"/>
    </source>
</evidence>
<evidence type="ECO:0000256" key="1">
    <source>
        <dbReference type="ARBA" id="ARBA00004651"/>
    </source>
</evidence>
<dbReference type="PRINTS" id="PR01806">
    <property type="entry name" value="VIRFACTRMVIN"/>
</dbReference>
<feature type="transmembrane region" description="Helical" evidence="8">
    <location>
        <begin position="163"/>
        <end position="187"/>
    </location>
</feature>
<accession>A0A2Z4Y2T9</accession>
<feature type="transmembrane region" description="Helical" evidence="8">
    <location>
        <begin position="25"/>
        <end position="44"/>
    </location>
</feature>
<dbReference type="GO" id="GO:0005886">
    <property type="term" value="C:plasma membrane"/>
    <property type="evidence" value="ECO:0007669"/>
    <property type="project" value="UniProtKB-SubCell"/>
</dbReference>
<dbReference type="GO" id="GO:0034204">
    <property type="term" value="P:lipid translocation"/>
    <property type="evidence" value="ECO:0007669"/>
    <property type="project" value="TreeGrafter"/>
</dbReference>
<dbReference type="Pfam" id="PF03023">
    <property type="entry name" value="MurJ"/>
    <property type="match status" value="1"/>
</dbReference>
<feature type="transmembrane region" description="Helical" evidence="8">
    <location>
        <begin position="330"/>
        <end position="354"/>
    </location>
</feature>
<proteinExistence type="predicted"/>
<feature type="transmembrane region" description="Helical" evidence="8">
    <location>
        <begin position="107"/>
        <end position="128"/>
    </location>
</feature>
<feature type="transmembrane region" description="Helical" evidence="8">
    <location>
        <begin position="287"/>
        <end position="310"/>
    </location>
</feature>
<keyword evidence="6 8" id="KW-1133">Transmembrane helix</keyword>
<name>A0A2Z4Y2T9_SUMC1</name>
<evidence type="ECO:0000256" key="5">
    <source>
        <dbReference type="ARBA" id="ARBA00022984"/>
    </source>
</evidence>
<gene>
    <name evidence="9" type="ORF">BRCON_0714</name>
</gene>
<feature type="transmembrane region" description="Helical" evidence="8">
    <location>
        <begin position="207"/>
        <end position="227"/>
    </location>
</feature>
<keyword evidence="2" id="KW-1003">Cell membrane</keyword>
<dbReference type="PANTHER" id="PTHR47019">
    <property type="entry name" value="LIPID II FLIPPASE MURJ"/>
    <property type="match status" value="1"/>
</dbReference>
<feature type="transmembrane region" description="Helical" evidence="8">
    <location>
        <begin position="239"/>
        <end position="266"/>
    </location>
</feature>
<organism evidence="9 10">
    <name type="scientific">Sumerlaea chitinivorans</name>
    <dbReference type="NCBI Taxonomy" id="2250252"/>
    <lineage>
        <taxon>Bacteria</taxon>
        <taxon>Candidatus Sumerlaeota</taxon>
        <taxon>Candidatus Sumerlaeia</taxon>
        <taxon>Candidatus Sumerlaeales</taxon>
        <taxon>Candidatus Sumerlaeaceae</taxon>
        <taxon>Candidatus Sumerlaea</taxon>
    </lineage>
</organism>
<evidence type="ECO:0000256" key="6">
    <source>
        <dbReference type="ARBA" id="ARBA00022989"/>
    </source>
</evidence>
<evidence type="ECO:0000256" key="3">
    <source>
        <dbReference type="ARBA" id="ARBA00022692"/>
    </source>
</evidence>
<feature type="transmembrane region" description="Helical" evidence="8">
    <location>
        <begin position="361"/>
        <end position="381"/>
    </location>
</feature>
<evidence type="ECO:0000313" key="9">
    <source>
        <dbReference type="EMBL" id="AXA35491.1"/>
    </source>
</evidence>
<comment type="subcellular location">
    <subcellularLocation>
        <location evidence="1">Cell membrane</location>
        <topology evidence="1">Multi-pass membrane protein</topology>
    </subcellularLocation>
</comment>
<sequence>MAFAAILGSGRFDDAYQLANTIPNILYEFIIGGVLSSILIPLLVREQQRHGKSSPEAWRTANLLLGYVGGILAIVSAAAVALAPQIVGLLTALGKSSHAAASRELSVYFFRFFAPQMFFYGLNAVFMAILNSHKIFGITAAAPILNNVVVITTLLLYRMGWVGVTGLAVGTTAGIAAMALVQVPWLLKIRMPIRPRFSLRDPLLGSVVTLSLPVLVVAAANLVATAVRTNLLYSVGGGYTTYTFCFQLVMMPYGIIAVSIATVLYPTLAEHAAKDDRAQFLETMSRGVRWTTLALLPISVGICLLAEPITRVLFERGQFHYADSLFTSRFLALYALSIVPYALVVFATRIFYALKDTRTPAWINIAGVVLNIALNFLFMRWFGIPGIALSSAVTYVFTLALSLNALRKRLEWTLLPDLLLYCGRMLGASLAMAAFVWPLLTLTQPKIAILEQGREFPAHVSARYDAGGSLVLCEQQEFQRFWSLLRQEDSPVPTVDFSKNRVVVVFAPRGTCHAWLRLAQATWTGGASTPELLVEVYRRPIPAGTTPPAEPAFLVAQMAGTFDSANVRFVIYDDRPHVRWLRALQLPELTRLTAISIVGALVYLLACKFFGIREIGGLFQSFTRLTQRLKGQRVGD</sequence>
<evidence type="ECO:0000313" key="10">
    <source>
        <dbReference type="Proteomes" id="UP000262583"/>
    </source>
</evidence>
<feature type="transmembrane region" description="Helical" evidence="8">
    <location>
        <begin position="418"/>
        <end position="440"/>
    </location>
</feature>
<dbReference type="KEGG" id="schv:BRCON_0714"/>
<dbReference type="Proteomes" id="UP000262583">
    <property type="component" value="Chromosome"/>
</dbReference>
<keyword evidence="3 8" id="KW-0812">Transmembrane</keyword>
<feature type="transmembrane region" description="Helical" evidence="8">
    <location>
        <begin position="64"/>
        <end position="87"/>
    </location>
</feature>
<dbReference type="PANTHER" id="PTHR47019:SF1">
    <property type="entry name" value="LIPID II FLIPPASE MURJ"/>
    <property type="match status" value="1"/>
</dbReference>
<dbReference type="CDD" id="cd13123">
    <property type="entry name" value="MATE_MurJ_like"/>
    <property type="match status" value="1"/>
</dbReference>
<evidence type="ECO:0000256" key="2">
    <source>
        <dbReference type="ARBA" id="ARBA00022475"/>
    </source>
</evidence>
<feature type="transmembrane region" description="Helical" evidence="8">
    <location>
        <begin position="135"/>
        <end position="157"/>
    </location>
</feature>